<dbReference type="RefSeq" id="WP_078709775.1">
    <property type="nucleotide sequence ID" value="NZ_FUXL01000015.1"/>
</dbReference>
<dbReference type="InterPro" id="IPR036390">
    <property type="entry name" value="WH_DNA-bd_sf"/>
</dbReference>
<dbReference type="PANTHER" id="PTHR42756">
    <property type="entry name" value="TRANSCRIPTIONAL REGULATOR, MARR"/>
    <property type="match status" value="1"/>
</dbReference>
<dbReference type="InterPro" id="IPR000835">
    <property type="entry name" value="HTH_MarR-typ"/>
</dbReference>
<dbReference type="EMBL" id="FUXL01000015">
    <property type="protein sequence ID" value="SKA32789.1"/>
    <property type="molecule type" value="Genomic_DNA"/>
</dbReference>
<dbReference type="SMART" id="SM00347">
    <property type="entry name" value="HTH_MARR"/>
    <property type="match status" value="1"/>
</dbReference>
<organism evidence="6 7">
    <name type="scientific">Consotaella salsifontis</name>
    <dbReference type="NCBI Taxonomy" id="1365950"/>
    <lineage>
        <taxon>Bacteria</taxon>
        <taxon>Pseudomonadati</taxon>
        <taxon>Pseudomonadota</taxon>
        <taxon>Alphaproteobacteria</taxon>
        <taxon>Hyphomicrobiales</taxon>
        <taxon>Aurantimonadaceae</taxon>
        <taxon>Consotaella</taxon>
    </lineage>
</organism>
<keyword evidence="3" id="KW-0804">Transcription</keyword>
<gene>
    <name evidence="6" type="ORF">SAMN05428963_11553</name>
</gene>
<dbReference type="InterPro" id="IPR023187">
    <property type="entry name" value="Tscrpt_reg_MarR-type_CS"/>
</dbReference>
<evidence type="ECO:0000259" key="5">
    <source>
        <dbReference type="PROSITE" id="PS50995"/>
    </source>
</evidence>
<dbReference type="PROSITE" id="PS50995">
    <property type="entry name" value="HTH_MARR_2"/>
    <property type="match status" value="1"/>
</dbReference>
<dbReference type="InterPro" id="IPR036388">
    <property type="entry name" value="WH-like_DNA-bd_sf"/>
</dbReference>
<dbReference type="STRING" id="1365950.SAMN05428963_11553"/>
<dbReference type="Pfam" id="PF01047">
    <property type="entry name" value="MarR"/>
    <property type="match status" value="1"/>
</dbReference>
<sequence>MDEAAKTACQIDAMDFGFLLAEVARHWKIVFDREIGAGSSLTEGLVRTLFNVFWLGDARQITIAEQMGVEPMTISAYVNKLEGEGLVQRRRDHKDGRVRIVEATTGGERLLEQVAPLHLALSERLWEGFDEAGRNSIAAAFAKMKANLEAGRGREAGAAASPDSSDVSNSIAAAP</sequence>
<evidence type="ECO:0000256" key="2">
    <source>
        <dbReference type="ARBA" id="ARBA00023125"/>
    </source>
</evidence>
<dbReference type="SUPFAM" id="SSF46785">
    <property type="entry name" value="Winged helix' DNA-binding domain"/>
    <property type="match status" value="1"/>
</dbReference>
<reference evidence="6 7" key="1">
    <citation type="submission" date="2017-02" db="EMBL/GenBank/DDBJ databases">
        <authorList>
            <person name="Peterson S.W."/>
        </authorList>
    </citation>
    <scope>NUCLEOTIDE SEQUENCE [LARGE SCALE GENOMIC DNA]</scope>
    <source>
        <strain evidence="6 7">USBA 369</strain>
    </source>
</reference>
<dbReference type="Proteomes" id="UP000190135">
    <property type="component" value="Unassembled WGS sequence"/>
</dbReference>
<evidence type="ECO:0000313" key="6">
    <source>
        <dbReference type="EMBL" id="SKA32789.1"/>
    </source>
</evidence>
<dbReference type="CDD" id="cd00090">
    <property type="entry name" value="HTH_ARSR"/>
    <property type="match status" value="1"/>
</dbReference>
<dbReference type="OrthoDB" id="582199at2"/>
<dbReference type="InterPro" id="IPR011991">
    <property type="entry name" value="ArsR-like_HTH"/>
</dbReference>
<feature type="compositionally biased region" description="Polar residues" evidence="4">
    <location>
        <begin position="162"/>
        <end position="175"/>
    </location>
</feature>
<dbReference type="Gene3D" id="1.10.10.10">
    <property type="entry name" value="Winged helix-like DNA-binding domain superfamily/Winged helix DNA-binding domain"/>
    <property type="match status" value="1"/>
</dbReference>
<dbReference type="AlphaFoldDB" id="A0A1T4SXC7"/>
<dbReference type="PROSITE" id="PS01117">
    <property type="entry name" value="HTH_MARR_1"/>
    <property type="match status" value="1"/>
</dbReference>
<feature type="region of interest" description="Disordered" evidence="4">
    <location>
        <begin position="152"/>
        <end position="175"/>
    </location>
</feature>
<keyword evidence="1" id="KW-0805">Transcription regulation</keyword>
<evidence type="ECO:0000256" key="3">
    <source>
        <dbReference type="ARBA" id="ARBA00023163"/>
    </source>
</evidence>
<dbReference type="GO" id="GO:0003700">
    <property type="term" value="F:DNA-binding transcription factor activity"/>
    <property type="evidence" value="ECO:0007669"/>
    <property type="project" value="InterPro"/>
</dbReference>
<name>A0A1T4SXC7_9HYPH</name>
<keyword evidence="2" id="KW-0238">DNA-binding</keyword>
<keyword evidence="7" id="KW-1185">Reference proteome</keyword>
<evidence type="ECO:0000256" key="4">
    <source>
        <dbReference type="SAM" id="MobiDB-lite"/>
    </source>
</evidence>
<proteinExistence type="predicted"/>
<evidence type="ECO:0000313" key="7">
    <source>
        <dbReference type="Proteomes" id="UP000190135"/>
    </source>
</evidence>
<evidence type="ECO:0000256" key="1">
    <source>
        <dbReference type="ARBA" id="ARBA00023015"/>
    </source>
</evidence>
<accession>A0A1T4SXC7</accession>
<protein>
    <submittedName>
        <fullName evidence="6">Transcriptional regulator, MarR family</fullName>
    </submittedName>
</protein>
<feature type="domain" description="HTH marR-type" evidence="5">
    <location>
        <begin position="13"/>
        <end position="146"/>
    </location>
</feature>
<dbReference type="PANTHER" id="PTHR42756:SF1">
    <property type="entry name" value="TRANSCRIPTIONAL REPRESSOR OF EMRAB OPERON"/>
    <property type="match status" value="1"/>
</dbReference>
<dbReference type="GO" id="GO:0003677">
    <property type="term" value="F:DNA binding"/>
    <property type="evidence" value="ECO:0007669"/>
    <property type="project" value="UniProtKB-KW"/>
</dbReference>